<dbReference type="GO" id="GO:0015079">
    <property type="term" value="F:potassium ion transmembrane transporter activity"/>
    <property type="evidence" value="ECO:0007669"/>
    <property type="project" value="UniProtKB-UniRule"/>
</dbReference>
<accession>B9LZ30</accession>
<dbReference type="KEGG" id="geo:Geob_0393"/>
<dbReference type="PANTHER" id="PTHR30540:SF83">
    <property type="entry name" value="K+ POTASSIUM TRANSPORTER"/>
    <property type="match status" value="1"/>
</dbReference>
<feature type="transmembrane region" description="Helical" evidence="11">
    <location>
        <begin position="45"/>
        <end position="68"/>
    </location>
</feature>
<dbReference type="EMBL" id="CP001390">
    <property type="protein sequence ID" value="ACM18762.1"/>
    <property type="molecule type" value="Genomic_DNA"/>
</dbReference>
<dbReference type="InterPro" id="IPR053951">
    <property type="entry name" value="K_trans_N"/>
</dbReference>
<keyword evidence="11" id="KW-0997">Cell inner membrane</keyword>
<feature type="transmembrane region" description="Helical" evidence="11">
    <location>
        <begin position="139"/>
        <end position="158"/>
    </location>
</feature>
<feature type="transmembrane region" description="Helical" evidence="11">
    <location>
        <begin position="365"/>
        <end position="388"/>
    </location>
</feature>
<dbReference type="RefSeq" id="WP_012645491.1">
    <property type="nucleotide sequence ID" value="NC_011979.1"/>
</dbReference>
<dbReference type="STRING" id="316067.Geob_0393"/>
<evidence type="ECO:0000313" key="15">
    <source>
        <dbReference type="Proteomes" id="UP000007721"/>
    </source>
</evidence>
<protein>
    <recommendedName>
        <fullName evidence="11">Probable potassium transport system protein Kup</fullName>
    </recommendedName>
</protein>
<comment type="similarity">
    <text evidence="11">Belongs to the HAK/KUP transporter (TC 2.A.72) family.</text>
</comment>
<keyword evidence="7 11" id="KW-0630">Potassium</keyword>
<dbReference type="InterPro" id="IPR003855">
    <property type="entry name" value="K+_transporter"/>
</dbReference>
<feature type="transmembrane region" description="Helical" evidence="11">
    <location>
        <begin position="287"/>
        <end position="318"/>
    </location>
</feature>
<dbReference type="InterPro" id="IPR053952">
    <property type="entry name" value="K_trans_C"/>
</dbReference>
<dbReference type="Pfam" id="PF22776">
    <property type="entry name" value="K_trans_C"/>
    <property type="match status" value="1"/>
</dbReference>
<gene>
    <name evidence="11" type="primary">kup</name>
    <name evidence="14" type="ordered locus">Geob_0393</name>
</gene>
<feature type="domain" description="K+ potassium transporter integral membrane" evidence="12">
    <location>
        <begin position="13"/>
        <end position="452"/>
    </location>
</feature>
<dbReference type="PANTHER" id="PTHR30540">
    <property type="entry name" value="OSMOTIC STRESS POTASSIUM TRANSPORTER"/>
    <property type="match status" value="1"/>
</dbReference>
<evidence type="ECO:0000256" key="8">
    <source>
        <dbReference type="ARBA" id="ARBA00022989"/>
    </source>
</evidence>
<feature type="transmembrane region" description="Helical" evidence="11">
    <location>
        <begin position="247"/>
        <end position="267"/>
    </location>
</feature>
<dbReference type="GO" id="GO:0005886">
    <property type="term" value="C:plasma membrane"/>
    <property type="evidence" value="ECO:0007669"/>
    <property type="project" value="UniProtKB-SubCell"/>
</dbReference>
<evidence type="ECO:0000256" key="7">
    <source>
        <dbReference type="ARBA" id="ARBA00022958"/>
    </source>
</evidence>
<dbReference type="HOGENOM" id="CLU_008142_4_2_7"/>
<evidence type="ECO:0000256" key="4">
    <source>
        <dbReference type="ARBA" id="ARBA00022538"/>
    </source>
</evidence>
<keyword evidence="3 11" id="KW-1003">Cell membrane</keyword>
<feature type="transmembrane region" description="Helical" evidence="11">
    <location>
        <begin position="339"/>
        <end position="359"/>
    </location>
</feature>
<name>B9LZ30_GEODF</name>
<feature type="transmembrane region" description="Helical" evidence="11">
    <location>
        <begin position="421"/>
        <end position="440"/>
    </location>
</feature>
<reference evidence="14 15" key="1">
    <citation type="submission" date="2009-01" db="EMBL/GenBank/DDBJ databases">
        <title>Complete sequence of Geobacter sp. FRC-32.</title>
        <authorList>
            <consortium name="US DOE Joint Genome Institute"/>
            <person name="Lucas S."/>
            <person name="Copeland A."/>
            <person name="Lapidus A."/>
            <person name="Glavina del Rio T."/>
            <person name="Dalin E."/>
            <person name="Tice H."/>
            <person name="Bruce D."/>
            <person name="Goodwin L."/>
            <person name="Pitluck S."/>
            <person name="Saunders E."/>
            <person name="Brettin T."/>
            <person name="Detter J.C."/>
            <person name="Han C."/>
            <person name="Larimer F."/>
            <person name="Land M."/>
            <person name="Hauser L."/>
            <person name="Kyrpides N."/>
            <person name="Ovchinnikova G."/>
            <person name="Kostka J."/>
            <person name="Richardson P."/>
        </authorList>
    </citation>
    <scope>NUCLEOTIDE SEQUENCE [LARGE SCALE GENOMIC DNA]</scope>
    <source>
        <strain evidence="15">DSM 22248 / JCM 15807 / FRC-32</strain>
    </source>
</reference>
<feature type="domain" description="K+ potassium transporter C-terminal" evidence="13">
    <location>
        <begin position="473"/>
        <end position="606"/>
    </location>
</feature>
<keyword evidence="10 11" id="KW-0472">Membrane</keyword>
<keyword evidence="8 11" id="KW-1133">Transmembrane helix</keyword>
<dbReference type="GO" id="GO:0015293">
    <property type="term" value="F:symporter activity"/>
    <property type="evidence" value="ECO:0007669"/>
    <property type="project" value="UniProtKB-UniRule"/>
</dbReference>
<evidence type="ECO:0000256" key="3">
    <source>
        <dbReference type="ARBA" id="ARBA00022475"/>
    </source>
</evidence>
<feature type="transmembrane region" description="Helical" evidence="11">
    <location>
        <begin position="96"/>
        <end position="127"/>
    </location>
</feature>
<evidence type="ECO:0000259" key="12">
    <source>
        <dbReference type="Pfam" id="PF02705"/>
    </source>
</evidence>
<keyword evidence="9 11" id="KW-0406">Ion transport</keyword>
<evidence type="ECO:0000313" key="14">
    <source>
        <dbReference type="EMBL" id="ACM18762.1"/>
    </source>
</evidence>
<dbReference type="HAMAP" id="MF_01522">
    <property type="entry name" value="Kup"/>
    <property type="match status" value="1"/>
</dbReference>
<evidence type="ECO:0000256" key="9">
    <source>
        <dbReference type="ARBA" id="ARBA00023065"/>
    </source>
</evidence>
<dbReference type="eggNOG" id="COG3158">
    <property type="taxonomic scope" value="Bacteria"/>
</dbReference>
<dbReference type="InterPro" id="IPR023051">
    <property type="entry name" value="Kup"/>
</dbReference>
<comment type="function">
    <text evidence="11">Transport of potassium into the cell. Likely operates as a K(+):H(+) symporter.</text>
</comment>
<dbReference type="OrthoDB" id="9805577at2"/>
<keyword evidence="2 11" id="KW-0813">Transport</keyword>
<evidence type="ECO:0000256" key="11">
    <source>
        <dbReference type="HAMAP-Rule" id="MF_01522"/>
    </source>
</evidence>
<keyword evidence="4 11" id="KW-0633">Potassium transport</keyword>
<dbReference type="Pfam" id="PF02705">
    <property type="entry name" value="K_trans"/>
    <property type="match status" value="1"/>
</dbReference>
<comment type="subcellular location">
    <subcellularLocation>
        <location evidence="11">Cell inner membrane</location>
        <topology evidence="11">Multi-pass membrane protein</topology>
    </subcellularLocation>
    <subcellularLocation>
        <location evidence="1">Membrane</location>
        <topology evidence="1">Multi-pass membrane protein</topology>
    </subcellularLocation>
</comment>
<evidence type="ECO:0000256" key="2">
    <source>
        <dbReference type="ARBA" id="ARBA00022448"/>
    </source>
</evidence>
<sequence length="606" mass="66440">MRDDHSESFWGGIVKAMGLVFGDVGTSPIYTLTVVFALTPATRSNVFGILSLVFWTMTILVTVEYAWLAMGLGRKGQGGEIVLREIILKLVKSSRLVAFAGFLSFLGVSLLLGDGVITPAISILSAVEGLLLIPSFSGLSQSILVAIAAAIAIGLFLIQHKGTDKVAGAFGPIMVVWFGSLALSGLISISAMPEIVSAVSPHHAFLFFRENGFSGFFVLSEVILCSTGGEALYADMGHLGRRPIVRAWYFVFVALFLNYLGQGVFALHHPGAKNLLFSMVQDQAPILYVPFLLLTIMATIIASQAIISGVFSIVYQGITTRLMPLMKVDYTSSHLKSQIYIGAVNWGLMVAVIIVMMVFKASSNLAAAYGMAVTGSMTITGIMMIIVFSHTLKKWKVPIAVLVTLLDVIYLSSTFSKIPHGAYWSIILASVPFITIMIWTKGQRALYRALKPLDIDTFLVSFEQIYAKGKNIPGTGLFFTKDWQTIPPYVVHCMIRSNIIYERNVMISIVRTDEPFGLAINHKTDITAGFEGFEVVLGYMEIIDIESILKEHGIREKVIFYGIEDIATANPVWRLFALLKKLTPTFVQFNKLPASRLQGVVTRVEM</sequence>
<evidence type="ECO:0000256" key="5">
    <source>
        <dbReference type="ARBA" id="ARBA00022692"/>
    </source>
</evidence>
<keyword evidence="6 11" id="KW-0769">Symport</keyword>
<keyword evidence="15" id="KW-1185">Reference proteome</keyword>
<organism evidence="14 15">
    <name type="scientific">Geotalea daltonii (strain DSM 22248 / JCM 15807 / FRC-32)</name>
    <name type="common">Geobacter daltonii</name>
    <dbReference type="NCBI Taxonomy" id="316067"/>
    <lineage>
        <taxon>Bacteria</taxon>
        <taxon>Pseudomonadati</taxon>
        <taxon>Thermodesulfobacteriota</taxon>
        <taxon>Desulfuromonadia</taxon>
        <taxon>Geobacterales</taxon>
        <taxon>Geobacteraceae</taxon>
        <taxon>Geotalea</taxon>
    </lineage>
</organism>
<feature type="transmembrane region" description="Helical" evidence="11">
    <location>
        <begin position="170"/>
        <end position="192"/>
    </location>
</feature>
<evidence type="ECO:0000256" key="1">
    <source>
        <dbReference type="ARBA" id="ARBA00004141"/>
    </source>
</evidence>
<feature type="transmembrane region" description="Helical" evidence="11">
    <location>
        <begin position="395"/>
        <end position="415"/>
    </location>
</feature>
<evidence type="ECO:0000256" key="10">
    <source>
        <dbReference type="ARBA" id="ARBA00023136"/>
    </source>
</evidence>
<dbReference type="AlphaFoldDB" id="B9LZ30"/>
<feature type="transmembrane region" description="Helical" evidence="11">
    <location>
        <begin position="12"/>
        <end position="39"/>
    </location>
</feature>
<dbReference type="Proteomes" id="UP000007721">
    <property type="component" value="Chromosome"/>
</dbReference>
<comment type="catalytic activity">
    <reaction evidence="11">
        <text>K(+)(in) + H(+)(in) = K(+)(out) + H(+)(out)</text>
        <dbReference type="Rhea" id="RHEA:28490"/>
        <dbReference type="ChEBI" id="CHEBI:15378"/>
        <dbReference type="ChEBI" id="CHEBI:29103"/>
    </reaction>
</comment>
<keyword evidence="5 11" id="KW-0812">Transmembrane</keyword>
<feature type="transmembrane region" description="Helical" evidence="11">
    <location>
        <begin position="212"/>
        <end position="235"/>
    </location>
</feature>
<evidence type="ECO:0000256" key="6">
    <source>
        <dbReference type="ARBA" id="ARBA00022847"/>
    </source>
</evidence>
<proteinExistence type="inferred from homology"/>
<evidence type="ECO:0000259" key="13">
    <source>
        <dbReference type="Pfam" id="PF22776"/>
    </source>
</evidence>